<comment type="caution">
    <text evidence="6">The sequence shown here is derived from an EMBL/GenBank/DDBJ whole genome shotgun (WGS) entry which is preliminary data.</text>
</comment>
<dbReference type="STRING" id="4072.A0A2G2YJJ5"/>
<comment type="similarity">
    <text evidence="5">Belongs to the class-II DAHP synthase family.</text>
</comment>
<comment type="pathway">
    <text evidence="5">Metabolic intermediate biosynthesis; chorismate biosynthesis; chorismate from D-erythrose 4-phosphate and phosphoenolpyruvate: step 1/7.</text>
</comment>
<keyword evidence="3 5" id="KW-0057">Aromatic amino acid biosynthesis</keyword>
<keyword evidence="7" id="KW-1185">Reference proteome</keyword>
<dbReference type="UniPathway" id="UPA00053">
    <property type="reaction ID" value="UER00084"/>
</dbReference>
<name>A0A2G2YJJ5_CAPAN</name>
<proteinExistence type="inferred from homology"/>
<reference evidence="6 7" key="2">
    <citation type="journal article" date="2017" name="Genome Biol.">
        <title>New reference genome sequences of hot pepper reveal the massive evolution of plant disease-resistance genes by retroduplication.</title>
        <authorList>
            <person name="Kim S."/>
            <person name="Park J."/>
            <person name="Yeom S.I."/>
            <person name="Kim Y.M."/>
            <person name="Seo E."/>
            <person name="Kim K.T."/>
            <person name="Kim M.S."/>
            <person name="Lee J.M."/>
            <person name="Cheong K."/>
            <person name="Shin H.S."/>
            <person name="Kim S.B."/>
            <person name="Han K."/>
            <person name="Lee J."/>
            <person name="Park M."/>
            <person name="Lee H.A."/>
            <person name="Lee H.Y."/>
            <person name="Lee Y."/>
            <person name="Oh S."/>
            <person name="Lee J.H."/>
            <person name="Choi E."/>
            <person name="Choi E."/>
            <person name="Lee S.E."/>
            <person name="Jeon J."/>
            <person name="Kim H."/>
            <person name="Choi G."/>
            <person name="Song H."/>
            <person name="Lee J."/>
            <person name="Lee S.C."/>
            <person name="Kwon J.K."/>
            <person name="Lee H.Y."/>
            <person name="Koo N."/>
            <person name="Hong Y."/>
            <person name="Kim R.W."/>
            <person name="Kang W.H."/>
            <person name="Huh J.H."/>
            <person name="Kang B.C."/>
            <person name="Yang T.J."/>
            <person name="Lee Y.H."/>
            <person name="Bennetzen J.L."/>
            <person name="Choi D."/>
        </authorList>
    </citation>
    <scope>NUCLEOTIDE SEQUENCE [LARGE SCALE GENOMIC DNA]</scope>
    <source>
        <strain evidence="7">cv. CM334</strain>
    </source>
</reference>
<accession>A0A2G2YJJ5</accession>
<keyword evidence="1 5" id="KW-0028">Amino-acid biosynthesis</keyword>
<comment type="subcellular location">
    <subcellularLocation>
        <location evidence="5">Plastid</location>
        <location evidence="5">Chloroplast</location>
    </subcellularLocation>
</comment>
<protein>
    <recommendedName>
        <fullName evidence="5">Phospho-2-dehydro-3-deoxyheptonate aldolase</fullName>
        <ecNumber evidence="5">2.5.1.54</ecNumber>
    </recommendedName>
</protein>
<evidence type="ECO:0000313" key="7">
    <source>
        <dbReference type="Proteomes" id="UP000222542"/>
    </source>
</evidence>
<dbReference type="GO" id="GO:0008652">
    <property type="term" value="P:amino acid biosynthetic process"/>
    <property type="evidence" value="ECO:0007669"/>
    <property type="project" value="UniProtKB-KW"/>
</dbReference>
<keyword evidence="5" id="KW-0934">Plastid</keyword>
<evidence type="ECO:0000256" key="5">
    <source>
        <dbReference type="RuleBase" id="RU363071"/>
    </source>
</evidence>
<dbReference type="GO" id="GO:0003849">
    <property type="term" value="F:3-deoxy-7-phosphoheptulonate synthase activity"/>
    <property type="evidence" value="ECO:0007669"/>
    <property type="project" value="UniProtKB-EC"/>
</dbReference>
<dbReference type="SUPFAM" id="SSF51569">
    <property type="entry name" value="Aldolase"/>
    <property type="match status" value="1"/>
</dbReference>
<dbReference type="Gramene" id="PHT69913">
    <property type="protein sequence ID" value="PHT69913"/>
    <property type="gene ID" value="T459_25017"/>
</dbReference>
<dbReference type="EMBL" id="AYRZ02000010">
    <property type="protein sequence ID" value="PHT69913.1"/>
    <property type="molecule type" value="Genomic_DNA"/>
</dbReference>
<organism evidence="6 7">
    <name type="scientific">Capsicum annuum</name>
    <name type="common">Capsicum pepper</name>
    <dbReference type="NCBI Taxonomy" id="4072"/>
    <lineage>
        <taxon>Eukaryota</taxon>
        <taxon>Viridiplantae</taxon>
        <taxon>Streptophyta</taxon>
        <taxon>Embryophyta</taxon>
        <taxon>Tracheophyta</taxon>
        <taxon>Spermatophyta</taxon>
        <taxon>Magnoliopsida</taxon>
        <taxon>eudicotyledons</taxon>
        <taxon>Gunneridae</taxon>
        <taxon>Pentapetalae</taxon>
        <taxon>asterids</taxon>
        <taxon>lamiids</taxon>
        <taxon>Solanales</taxon>
        <taxon>Solanaceae</taxon>
        <taxon>Solanoideae</taxon>
        <taxon>Capsiceae</taxon>
        <taxon>Capsicum</taxon>
    </lineage>
</organism>
<evidence type="ECO:0000256" key="2">
    <source>
        <dbReference type="ARBA" id="ARBA00022679"/>
    </source>
</evidence>
<dbReference type="GO" id="GO:0009073">
    <property type="term" value="P:aromatic amino acid family biosynthetic process"/>
    <property type="evidence" value="ECO:0007669"/>
    <property type="project" value="UniProtKB-KW"/>
</dbReference>
<dbReference type="PANTHER" id="PTHR21337">
    <property type="entry name" value="PHOSPHO-2-DEHYDRO-3-DEOXYHEPTONATE ALDOLASE 1, 2"/>
    <property type="match status" value="1"/>
</dbReference>
<sequence>MIRAYTHSVATLNLLRAFTTGGYAAMQRVNLWNLDFTDHSKHGDRYFFCYVSTVNWLTELMKTWASWLLLGLQLTIQSWNQGTLMRMVEPSSGRYSNENGVPKTPHHGVPKTPHLSSNGKFDFSTYVGYVILERKDCL</sequence>
<keyword evidence="2 5" id="KW-0808">Transferase</keyword>
<dbReference type="EC" id="2.5.1.54" evidence="5"/>
<dbReference type="Pfam" id="PF01474">
    <property type="entry name" value="DAHP_synth_2"/>
    <property type="match status" value="1"/>
</dbReference>
<dbReference type="AlphaFoldDB" id="A0A2G2YJJ5"/>
<evidence type="ECO:0000313" key="6">
    <source>
        <dbReference type="EMBL" id="PHT69913.1"/>
    </source>
</evidence>
<dbReference type="Proteomes" id="UP000222542">
    <property type="component" value="Unassembled WGS sequence"/>
</dbReference>
<gene>
    <name evidence="6" type="ORF">T459_25017</name>
</gene>
<reference evidence="6 7" key="1">
    <citation type="journal article" date="2014" name="Nat. Genet.">
        <title>Genome sequence of the hot pepper provides insights into the evolution of pungency in Capsicum species.</title>
        <authorList>
            <person name="Kim S."/>
            <person name="Park M."/>
            <person name="Yeom S.I."/>
            <person name="Kim Y.M."/>
            <person name="Lee J.M."/>
            <person name="Lee H.A."/>
            <person name="Seo E."/>
            <person name="Choi J."/>
            <person name="Cheong K."/>
            <person name="Kim K.T."/>
            <person name="Jung K."/>
            <person name="Lee G.W."/>
            <person name="Oh S.K."/>
            <person name="Bae C."/>
            <person name="Kim S.B."/>
            <person name="Lee H.Y."/>
            <person name="Kim S.Y."/>
            <person name="Kim M.S."/>
            <person name="Kang B.C."/>
            <person name="Jo Y.D."/>
            <person name="Yang H.B."/>
            <person name="Jeong H.J."/>
            <person name="Kang W.H."/>
            <person name="Kwon J.K."/>
            <person name="Shin C."/>
            <person name="Lim J.Y."/>
            <person name="Park J.H."/>
            <person name="Huh J.H."/>
            <person name="Kim J.S."/>
            <person name="Kim B.D."/>
            <person name="Cohen O."/>
            <person name="Paran I."/>
            <person name="Suh M.C."/>
            <person name="Lee S.B."/>
            <person name="Kim Y.K."/>
            <person name="Shin Y."/>
            <person name="Noh S.J."/>
            <person name="Park J."/>
            <person name="Seo Y.S."/>
            <person name="Kwon S.Y."/>
            <person name="Kim H.A."/>
            <person name="Park J.M."/>
            <person name="Kim H.J."/>
            <person name="Choi S.B."/>
            <person name="Bosland P.W."/>
            <person name="Reeves G."/>
            <person name="Jo S.H."/>
            <person name="Lee B.W."/>
            <person name="Cho H.T."/>
            <person name="Choi H.S."/>
            <person name="Lee M.S."/>
            <person name="Yu Y."/>
            <person name="Do Choi Y."/>
            <person name="Park B.S."/>
            <person name="van Deynze A."/>
            <person name="Ashrafi H."/>
            <person name="Hill T."/>
            <person name="Kim W.T."/>
            <person name="Pai H.S."/>
            <person name="Ahn H.K."/>
            <person name="Yeam I."/>
            <person name="Giovannoni J.J."/>
            <person name="Rose J.K."/>
            <person name="Sorensen I."/>
            <person name="Lee S.J."/>
            <person name="Kim R.W."/>
            <person name="Choi I.Y."/>
            <person name="Choi B.S."/>
            <person name="Lim J.S."/>
            <person name="Lee Y.H."/>
            <person name="Choi D."/>
        </authorList>
    </citation>
    <scope>NUCLEOTIDE SEQUENCE [LARGE SCALE GENOMIC DNA]</scope>
    <source>
        <strain evidence="7">cv. CM334</strain>
    </source>
</reference>
<dbReference type="InterPro" id="IPR002480">
    <property type="entry name" value="DAHP_synth_2"/>
</dbReference>
<comment type="catalytic activity">
    <reaction evidence="4 5">
        <text>D-erythrose 4-phosphate + phosphoenolpyruvate + H2O = 7-phospho-2-dehydro-3-deoxy-D-arabino-heptonate + phosphate</text>
        <dbReference type="Rhea" id="RHEA:14717"/>
        <dbReference type="ChEBI" id="CHEBI:15377"/>
        <dbReference type="ChEBI" id="CHEBI:16897"/>
        <dbReference type="ChEBI" id="CHEBI:43474"/>
        <dbReference type="ChEBI" id="CHEBI:58394"/>
        <dbReference type="ChEBI" id="CHEBI:58702"/>
        <dbReference type="EC" id="2.5.1.54"/>
    </reaction>
</comment>
<evidence type="ECO:0000256" key="4">
    <source>
        <dbReference type="ARBA" id="ARBA00047508"/>
    </source>
</evidence>
<keyword evidence="5" id="KW-0150">Chloroplast</keyword>
<keyword evidence="5" id="KW-0809">Transit peptide</keyword>
<evidence type="ECO:0000256" key="3">
    <source>
        <dbReference type="ARBA" id="ARBA00023141"/>
    </source>
</evidence>
<evidence type="ECO:0000256" key="1">
    <source>
        <dbReference type="ARBA" id="ARBA00022605"/>
    </source>
</evidence>
<dbReference type="PANTHER" id="PTHR21337:SF28">
    <property type="entry name" value="PHOSPHO-2-DEHYDRO-3-DEOXYHEPTONATE ALDOLASE 2, CHLOROPLASTIC"/>
    <property type="match status" value="1"/>
</dbReference>
<dbReference type="GO" id="GO:0009423">
    <property type="term" value="P:chorismate biosynthetic process"/>
    <property type="evidence" value="ECO:0007669"/>
    <property type="project" value="UniProtKB-UniPathway"/>
</dbReference>
<dbReference type="GO" id="GO:0009507">
    <property type="term" value="C:chloroplast"/>
    <property type="evidence" value="ECO:0007669"/>
    <property type="project" value="UniProtKB-SubCell"/>
</dbReference>